<dbReference type="STRING" id="551996.SAMN05192573_10385"/>
<evidence type="ECO:0000313" key="2">
    <source>
        <dbReference type="Proteomes" id="UP000199705"/>
    </source>
</evidence>
<dbReference type="PANTHER" id="PTHR36839:SF1">
    <property type="entry name" value="METALLO-BETA-LACTAMASE FAMILY PROTEIN (AFU_ORTHOLOGUE AFUA_5G12770)"/>
    <property type="match status" value="1"/>
</dbReference>
<accession>A0A1G7TA85</accession>
<evidence type="ECO:0000313" key="1">
    <source>
        <dbReference type="EMBL" id="SDG32175.1"/>
    </source>
</evidence>
<dbReference type="AlphaFoldDB" id="A0A1G7TA85"/>
<reference evidence="2" key="1">
    <citation type="submission" date="2016-10" db="EMBL/GenBank/DDBJ databases">
        <authorList>
            <person name="Varghese N."/>
            <person name="Submissions S."/>
        </authorList>
    </citation>
    <scope>NUCLEOTIDE SEQUENCE [LARGE SCALE GENOMIC DNA]</scope>
    <source>
        <strain evidence="2">Gh-67</strain>
    </source>
</reference>
<dbReference type="InterPro" id="IPR036866">
    <property type="entry name" value="RibonucZ/Hydroxyglut_hydro"/>
</dbReference>
<dbReference type="EMBL" id="FNCG01000003">
    <property type="protein sequence ID" value="SDG32175.1"/>
    <property type="molecule type" value="Genomic_DNA"/>
</dbReference>
<gene>
    <name evidence="1" type="ORF">SAMN05192573_10385</name>
</gene>
<sequence>MNKTIICSTCGTQLLAGPATPQFCPICTDDRQYVPESGQQWNTPAELKNRTIKITQLSEHLYALKIQPDFAIAQRALLLISPGGNILWDCIPYLDDATIEFIRAKGGLKAIAFSHPHYYSNMNEWAAEFGCPIYIHQHDTEWVPFNSPYIYLWGGNTTQLWDGISVVHIGGHFAGSCVLHIAGFTPNGTMLCGDTFNIARSKRHMAIMYSYPNIILLAKEEFVKAYQKASMLNFDTVYGAFENQDIEGNAMEIFETSMQRYKDSYGLWLH</sequence>
<dbReference type="Gene3D" id="3.60.15.10">
    <property type="entry name" value="Ribonuclease Z/Hydroxyacylglutathione hydrolase-like"/>
    <property type="match status" value="1"/>
</dbReference>
<organism evidence="1 2">
    <name type="scientific">Mucilaginibacter gossypii</name>
    <dbReference type="NCBI Taxonomy" id="551996"/>
    <lineage>
        <taxon>Bacteria</taxon>
        <taxon>Pseudomonadati</taxon>
        <taxon>Bacteroidota</taxon>
        <taxon>Sphingobacteriia</taxon>
        <taxon>Sphingobacteriales</taxon>
        <taxon>Sphingobacteriaceae</taxon>
        <taxon>Mucilaginibacter</taxon>
    </lineage>
</organism>
<dbReference type="Proteomes" id="UP000199705">
    <property type="component" value="Unassembled WGS sequence"/>
</dbReference>
<proteinExistence type="predicted"/>
<keyword evidence="2" id="KW-1185">Reference proteome</keyword>
<evidence type="ECO:0008006" key="3">
    <source>
        <dbReference type="Google" id="ProtNLM"/>
    </source>
</evidence>
<dbReference type="PANTHER" id="PTHR36839">
    <property type="entry name" value="METALLO-BETA-LACTAMASE FAMILY PROTEIN (AFU_ORTHOLOGUE AFUA_5G12770)"/>
    <property type="match status" value="1"/>
</dbReference>
<dbReference type="SUPFAM" id="SSF56281">
    <property type="entry name" value="Metallo-hydrolase/oxidoreductase"/>
    <property type="match status" value="1"/>
</dbReference>
<name>A0A1G7TA85_9SPHI</name>
<dbReference type="RefSeq" id="WP_091163759.1">
    <property type="nucleotide sequence ID" value="NZ_FNCG01000003.1"/>
</dbReference>
<protein>
    <recommendedName>
        <fullName evidence="3">MBL fold metallo-hydrolase</fullName>
    </recommendedName>
</protein>